<dbReference type="EMBL" id="BAAAYN010000001">
    <property type="protein sequence ID" value="GAA3381726.1"/>
    <property type="molecule type" value="Genomic_DNA"/>
</dbReference>
<dbReference type="PANTHER" id="PTHR43265:SF1">
    <property type="entry name" value="ESTERASE ESTD"/>
    <property type="match status" value="1"/>
</dbReference>
<protein>
    <submittedName>
        <fullName evidence="2">CocE/NonD family hydrolase</fullName>
    </submittedName>
</protein>
<dbReference type="RefSeq" id="WP_345725866.1">
    <property type="nucleotide sequence ID" value="NZ_BAAAYN010000001.1"/>
</dbReference>
<proteinExistence type="predicted"/>
<name>A0ABP6SNW7_9ACTN</name>
<dbReference type="InterPro" id="IPR053145">
    <property type="entry name" value="AB_hydrolase_Est10"/>
</dbReference>
<dbReference type="SUPFAM" id="SSF53474">
    <property type="entry name" value="alpha/beta-Hydrolases"/>
    <property type="match status" value="1"/>
</dbReference>
<feature type="domain" description="Xaa-Pro dipeptidyl-peptidase-like" evidence="1">
    <location>
        <begin position="50"/>
        <end position="286"/>
    </location>
</feature>
<dbReference type="InterPro" id="IPR000383">
    <property type="entry name" value="Xaa-Pro-like_dom"/>
</dbReference>
<evidence type="ECO:0000313" key="2">
    <source>
        <dbReference type="EMBL" id="GAA3381726.1"/>
    </source>
</evidence>
<reference evidence="3" key="1">
    <citation type="journal article" date="2019" name="Int. J. Syst. Evol. Microbiol.">
        <title>The Global Catalogue of Microorganisms (GCM) 10K type strain sequencing project: providing services to taxonomists for standard genome sequencing and annotation.</title>
        <authorList>
            <consortium name="The Broad Institute Genomics Platform"/>
            <consortium name="The Broad Institute Genome Sequencing Center for Infectious Disease"/>
            <person name="Wu L."/>
            <person name="Ma J."/>
        </authorList>
    </citation>
    <scope>NUCLEOTIDE SEQUENCE [LARGE SCALE GENOMIC DNA]</scope>
    <source>
        <strain evidence="3">JCM 9458</strain>
    </source>
</reference>
<dbReference type="Gene3D" id="3.40.50.1820">
    <property type="entry name" value="alpha/beta hydrolase"/>
    <property type="match status" value="1"/>
</dbReference>
<dbReference type="Proteomes" id="UP001501676">
    <property type="component" value="Unassembled WGS sequence"/>
</dbReference>
<dbReference type="InterPro" id="IPR029058">
    <property type="entry name" value="AB_hydrolase_fold"/>
</dbReference>
<keyword evidence="3" id="KW-1185">Reference proteome</keyword>
<dbReference type="GO" id="GO:0016787">
    <property type="term" value="F:hydrolase activity"/>
    <property type="evidence" value="ECO:0007669"/>
    <property type="project" value="UniProtKB-KW"/>
</dbReference>
<evidence type="ECO:0000313" key="3">
    <source>
        <dbReference type="Proteomes" id="UP001501676"/>
    </source>
</evidence>
<organism evidence="2 3">
    <name type="scientific">Cryptosporangium minutisporangium</name>
    <dbReference type="NCBI Taxonomy" id="113569"/>
    <lineage>
        <taxon>Bacteria</taxon>
        <taxon>Bacillati</taxon>
        <taxon>Actinomycetota</taxon>
        <taxon>Actinomycetes</taxon>
        <taxon>Cryptosporangiales</taxon>
        <taxon>Cryptosporangiaceae</taxon>
        <taxon>Cryptosporangium</taxon>
    </lineage>
</organism>
<evidence type="ECO:0000259" key="1">
    <source>
        <dbReference type="Pfam" id="PF02129"/>
    </source>
</evidence>
<sequence length="351" mass="38743">MKRLTQLGRGQRRVLWALLAAFVLVAGATGVVVHQNAYALREAQVELSHDGRTLQGVLARPKTGDGPFGLVVFVHGDGPIDATHETFYRPVWEAFARAGYASLSFSKPGIAGSEGDWLAQSMADRADETLAAVAWARARSDIDGERIGLWGASQAGWVLPKVAAADRQLQFVIAVSPAINWLRQGRFNLLAELRRDGADERQVDEALRRSDATIGRLRRGASYQEYRAAVGDAEAMTPARWRFVSKNYTADAVADLRAMRRTPVLLVLAGHDVNVDVAETETVYRQILPPTTIDVAHYPDASHSLVDHDLERSEWRLALTAICAPRRLYTDGFLADQRRYVRELSTGETQA</sequence>
<comment type="caution">
    <text evidence="2">The sequence shown here is derived from an EMBL/GenBank/DDBJ whole genome shotgun (WGS) entry which is preliminary data.</text>
</comment>
<gene>
    <name evidence="2" type="ORF">GCM10020369_00790</name>
</gene>
<dbReference type="Pfam" id="PF02129">
    <property type="entry name" value="Peptidase_S15"/>
    <property type="match status" value="1"/>
</dbReference>
<dbReference type="PANTHER" id="PTHR43265">
    <property type="entry name" value="ESTERASE ESTD"/>
    <property type="match status" value="1"/>
</dbReference>
<keyword evidence="2" id="KW-0378">Hydrolase</keyword>
<accession>A0ABP6SNW7</accession>